<proteinExistence type="predicted"/>
<name>A0ABX3H065_PAEBO</name>
<protein>
    <submittedName>
        <fullName evidence="1">Methyltransferase</fullName>
    </submittedName>
</protein>
<organism evidence="1 2">
    <name type="scientific">Paenibacillus borealis</name>
    <dbReference type="NCBI Taxonomy" id="160799"/>
    <lineage>
        <taxon>Bacteria</taxon>
        <taxon>Bacillati</taxon>
        <taxon>Bacillota</taxon>
        <taxon>Bacilli</taxon>
        <taxon>Bacillales</taxon>
        <taxon>Paenibacillaceae</taxon>
        <taxon>Paenibacillus</taxon>
    </lineage>
</organism>
<gene>
    <name evidence="1" type="ORF">BSK56_26295</name>
</gene>
<accession>A0ABX3H065</accession>
<dbReference type="EMBL" id="MPTB01000042">
    <property type="protein sequence ID" value="OMD41985.1"/>
    <property type="molecule type" value="Genomic_DNA"/>
</dbReference>
<dbReference type="GO" id="GO:0008168">
    <property type="term" value="F:methyltransferase activity"/>
    <property type="evidence" value="ECO:0007669"/>
    <property type="project" value="UniProtKB-KW"/>
</dbReference>
<keyword evidence="1" id="KW-0808">Transferase</keyword>
<comment type="caution">
    <text evidence="1">The sequence shown here is derived from an EMBL/GenBank/DDBJ whole genome shotgun (WGS) entry which is preliminary data.</text>
</comment>
<sequence length="83" mass="9076">MDKIIIELYIPAISQTHDVIIPLDLRLHEIEGLLAAAIMELSGGVYIRSEDTVICDKETATVLDINLSARELGLSNGSMLLLI</sequence>
<dbReference type="RefSeq" id="WP_076113450.1">
    <property type="nucleotide sequence ID" value="NZ_MPTB01000042.1"/>
</dbReference>
<keyword evidence="2" id="KW-1185">Reference proteome</keyword>
<keyword evidence="1" id="KW-0489">Methyltransferase</keyword>
<dbReference type="GO" id="GO:0032259">
    <property type="term" value="P:methylation"/>
    <property type="evidence" value="ECO:0007669"/>
    <property type="project" value="UniProtKB-KW"/>
</dbReference>
<evidence type="ECO:0000313" key="2">
    <source>
        <dbReference type="Proteomes" id="UP000187412"/>
    </source>
</evidence>
<evidence type="ECO:0000313" key="1">
    <source>
        <dbReference type="EMBL" id="OMD41985.1"/>
    </source>
</evidence>
<dbReference type="Proteomes" id="UP000187412">
    <property type="component" value="Unassembled WGS sequence"/>
</dbReference>
<reference evidence="1 2" key="1">
    <citation type="submission" date="2016-10" db="EMBL/GenBank/DDBJ databases">
        <title>Paenibacillus species isolates.</title>
        <authorList>
            <person name="Beno S.M."/>
        </authorList>
    </citation>
    <scope>NUCLEOTIDE SEQUENCE [LARGE SCALE GENOMIC DNA]</scope>
    <source>
        <strain evidence="1 2">FSL H7-0744</strain>
    </source>
</reference>